<comment type="caution">
    <text evidence="2">The sequence shown here is derived from an EMBL/GenBank/DDBJ whole genome shotgun (WGS) entry which is preliminary data.</text>
</comment>
<keyword evidence="3" id="KW-1185">Reference proteome</keyword>
<feature type="signal peptide" evidence="1">
    <location>
        <begin position="1"/>
        <end position="19"/>
    </location>
</feature>
<dbReference type="CDD" id="cd03457">
    <property type="entry name" value="intradiol_dioxygenase_like"/>
    <property type="match status" value="1"/>
</dbReference>
<dbReference type="EMBL" id="JAGPXF010000001">
    <property type="protein sequence ID" value="KAH7261581.1"/>
    <property type="molecule type" value="Genomic_DNA"/>
</dbReference>
<dbReference type="GO" id="GO:0005506">
    <property type="term" value="F:iron ion binding"/>
    <property type="evidence" value="ECO:0007669"/>
    <property type="project" value="InterPro"/>
</dbReference>
<dbReference type="SUPFAM" id="SSF49482">
    <property type="entry name" value="Aromatic compound dioxygenase"/>
    <property type="match status" value="1"/>
</dbReference>
<keyword evidence="2" id="KW-0223">Dioxygenase</keyword>
<dbReference type="PANTHER" id="PTHR34315:SF1">
    <property type="entry name" value="INTRADIOL RING-CLEAVAGE DIOXYGENASES DOMAIN-CONTAINING PROTEIN-RELATED"/>
    <property type="match status" value="1"/>
</dbReference>
<sequence length="329" mass="35836">MRFSAVLLSTFALANSVLAHPGAEFEAELLKRKAFLANAKRIDLSHCTAQNKARGLEQRRIERRNAIAREKSKRGLIKRDSADINKNHLSNAPYGAQTPLDIVFGTNASCVLSLEVVEGPYYVTGESILRNIVEKEPGIPLVVDLAIYNTTTCKPTPDLWVEIWACNSTGIYSGVASGQSDKDGALQFEAIFPGHYSGRAQHIHIMMYPNATARENLTISDSTASHVGQMYFDQDLIDAVEKFAPYNTNTQAITVNFEDAFLASGLETSDPIMQYVLLGDSVEDGILSRLSFGIDPDYATTIYAAAARYKEGGVANNETAPIPSGITPP</sequence>
<organism evidence="2 3">
    <name type="scientific">Fusarium tricinctum</name>
    <dbReference type="NCBI Taxonomy" id="61284"/>
    <lineage>
        <taxon>Eukaryota</taxon>
        <taxon>Fungi</taxon>
        <taxon>Dikarya</taxon>
        <taxon>Ascomycota</taxon>
        <taxon>Pezizomycotina</taxon>
        <taxon>Sordariomycetes</taxon>
        <taxon>Hypocreomycetidae</taxon>
        <taxon>Hypocreales</taxon>
        <taxon>Nectriaceae</taxon>
        <taxon>Fusarium</taxon>
        <taxon>Fusarium tricinctum species complex</taxon>
    </lineage>
</organism>
<keyword evidence="1" id="KW-0732">Signal</keyword>
<dbReference type="Gene3D" id="2.60.130.10">
    <property type="entry name" value="Aromatic compound dioxygenase"/>
    <property type="match status" value="1"/>
</dbReference>
<evidence type="ECO:0000313" key="3">
    <source>
        <dbReference type="Proteomes" id="UP000813427"/>
    </source>
</evidence>
<dbReference type="PANTHER" id="PTHR34315">
    <property type="match status" value="1"/>
</dbReference>
<keyword evidence="2" id="KW-0560">Oxidoreductase</keyword>
<dbReference type="Proteomes" id="UP000813427">
    <property type="component" value="Unassembled WGS sequence"/>
</dbReference>
<protein>
    <submittedName>
        <fullName evidence="2">Intradiol ring-cleavage dioxygenase</fullName>
    </submittedName>
</protein>
<evidence type="ECO:0000256" key="1">
    <source>
        <dbReference type="SAM" id="SignalP"/>
    </source>
</evidence>
<dbReference type="OrthoDB" id="121380at2759"/>
<gene>
    <name evidence="2" type="ORF">BKA59DRAFT_488955</name>
</gene>
<dbReference type="InterPro" id="IPR015889">
    <property type="entry name" value="Intradiol_dOase_core"/>
</dbReference>
<dbReference type="AlphaFoldDB" id="A0A8K0WFZ7"/>
<reference evidence="2" key="1">
    <citation type="journal article" date="2021" name="Nat. Commun.">
        <title>Genetic determinants of endophytism in the Arabidopsis root mycobiome.</title>
        <authorList>
            <person name="Mesny F."/>
            <person name="Miyauchi S."/>
            <person name="Thiergart T."/>
            <person name="Pickel B."/>
            <person name="Atanasova L."/>
            <person name="Karlsson M."/>
            <person name="Huettel B."/>
            <person name="Barry K.W."/>
            <person name="Haridas S."/>
            <person name="Chen C."/>
            <person name="Bauer D."/>
            <person name="Andreopoulos W."/>
            <person name="Pangilinan J."/>
            <person name="LaButti K."/>
            <person name="Riley R."/>
            <person name="Lipzen A."/>
            <person name="Clum A."/>
            <person name="Drula E."/>
            <person name="Henrissat B."/>
            <person name="Kohler A."/>
            <person name="Grigoriev I.V."/>
            <person name="Martin F.M."/>
            <person name="Hacquard S."/>
        </authorList>
    </citation>
    <scope>NUCLEOTIDE SEQUENCE</scope>
    <source>
        <strain evidence="2">MPI-SDFR-AT-0068</strain>
    </source>
</reference>
<feature type="chain" id="PRO_5035425467" evidence="1">
    <location>
        <begin position="20"/>
        <end position="329"/>
    </location>
</feature>
<accession>A0A8K0WFZ7</accession>
<name>A0A8K0WFZ7_9HYPO</name>
<dbReference type="GO" id="GO:0016702">
    <property type="term" value="F:oxidoreductase activity, acting on single donors with incorporation of molecular oxygen, incorporation of two atoms of oxygen"/>
    <property type="evidence" value="ECO:0007669"/>
    <property type="project" value="InterPro"/>
</dbReference>
<evidence type="ECO:0000313" key="2">
    <source>
        <dbReference type="EMBL" id="KAH7261581.1"/>
    </source>
</evidence>
<proteinExistence type="predicted"/>